<proteinExistence type="predicted"/>
<dbReference type="RefSeq" id="WP_207248816.1">
    <property type="nucleotide sequence ID" value="NZ_JAFMOF010000007.1"/>
</dbReference>
<evidence type="ECO:0000313" key="1">
    <source>
        <dbReference type="EMBL" id="MBO0657235.1"/>
    </source>
</evidence>
<gene>
    <name evidence="1" type="ORF">J1792_32340</name>
</gene>
<reference evidence="1" key="1">
    <citation type="submission" date="2021-03" db="EMBL/GenBank/DDBJ databases">
        <title>Streptomyces strains.</title>
        <authorList>
            <person name="Lund M.B."/>
            <person name="Toerring T."/>
        </authorList>
    </citation>
    <scope>NUCLEOTIDE SEQUENCE</scope>
    <source>
        <strain evidence="1">JCM 4242</strain>
    </source>
</reference>
<comment type="caution">
    <text evidence="1">The sequence shown here is derived from an EMBL/GenBank/DDBJ whole genome shotgun (WGS) entry which is preliminary data.</text>
</comment>
<evidence type="ECO:0000313" key="2">
    <source>
        <dbReference type="Proteomes" id="UP000664781"/>
    </source>
</evidence>
<accession>A0A939FW92</accession>
<name>A0A939FW92_9ACTN</name>
<protein>
    <submittedName>
        <fullName evidence="1">Phosphotransferase</fullName>
    </submittedName>
</protein>
<organism evidence="1 2">
    <name type="scientific">Streptomyces triculaminicus</name>
    <dbReference type="NCBI Taxonomy" id="2816232"/>
    <lineage>
        <taxon>Bacteria</taxon>
        <taxon>Bacillati</taxon>
        <taxon>Actinomycetota</taxon>
        <taxon>Actinomycetes</taxon>
        <taxon>Kitasatosporales</taxon>
        <taxon>Streptomycetaceae</taxon>
        <taxon>Streptomyces</taxon>
    </lineage>
</organism>
<sequence>MDTTDVTALLPRLLADAGLEPSHTRTPIRVWARSGVERLTFPDGASAVFKYAEEPFDGEDYALGVAAAAGLPVPALYAAQHRGPLLGMLIEDLGASVRDADDLDGATAAAAIHRVSNDPGLRMLDEAALATLPTRLCERLERHEAAEELRRAADALYRAAETRAQGAQLPPFGLVHSEFHPTSVHIGAGELRILDLARAFIGPGLIDLASWHGTLDAPDPDRTSALLERYVEAGGAREALDVRGGLDAASWALGWHRIWAAEWFTEQLDRGWAKGAEDKWMTAIRRHVGEAVALLKP</sequence>
<dbReference type="SUPFAM" id="SSF56112">
    <property type="entry name" value="Protein kinase-like (PK-like)"/>
    <property type="match status" value="1"/>
</dbReference>
<dbReference type="InterPro" id="IPR011009">
    <property type="entry name" value="Kinase-like_dom_sf"/>
</dbReference>
<keyword evidence="2" id="KW-1185">Reference proteome</keyword>
<dbReference type="AlphaFoldDB" id="A0A939FW92"/>
<dbReference type="Proteomes" id="UP000664781">
    <property type="component" value="Unassembled WGS sequence"/>
</dbReference>
<dbReference type="EMBL" id="JAFMOF010000007">
    <property type="protein sequence ID" value="MBO0657235.1"/>
    <property type="molecule type" value="Genomic_DNA"/>
</dbReference>